<evidence type="ECO:0000256" key="4">
    <source>
        <dbReference type="ARBA" id="ARBA00022989"/>
    </source>
</evidence>
<keyword evidence="9" id="KW-1185">Reference proteome</keyword>
<dbReference type="SUPFAM" id="SSF103473">
    <property type="entry name" value="MFS general substrate transporter"/>
    <property type="match status" value="1"/>
</dbReference>
<name>A0ABR3FVH8_9AGAR</name>
<sequence>MNGRKQGEPLSLEDSRSTPDESAVRVEVTEEDNRRILRKTDLNLLTLLTWVYWLQILDKSVLGYAATFGLREDAGLNGNQYSTLGSMNAIAQLVWQPFSSYLLVRVEPRWFMPVIVFCWGASLCGMGASTSYAPMLVSRFLLGLFEAACLPLFAILTSIWYRRAEQPMRVATWYGTNGLGTIMAAIFAYGFGHVRNPVLHTYQMIFLFCGLLTCVSTPYIYWKLDNNVHEARFLTPEDRVKAVERLRANNTGNSATDKYKWGQALEALLEIKTWLFLGMSLLLNVGASVTTVFGPIILNGLGFDKFKTSLLNIPFGVVQIIFIMSSSYAAYHWKLKSVVIAILVIPVIVGLAILYVHHFPLGVLLLGYYFLALLYGVNPLIISWMTANTAGSTKRSVSMSAYNGASAAGNIIGPLLFTSNDAPLYAPGLRAVLGIFIALLGVVGLQVLNLTYLNKLKERQRVRNGKPPKLHDTSMDARFRMADSAAADTSTTALNSDQGGSHLHLCDKAFKDLTDKENDEAVRSREDVDESGRLLEKLYDRGIADLMPEDCKWREKLAKHLKYLGS</sequence>
<comment type="caution">
    <text evidence="8">The sequence shown here is derived from an EMBL/GenBank/DDBJ whole genome shotgun (WGS) entry which is preliminary data.</text>
</comment>
<feature type="transmembrane region" description="Helical" evidence="7">
    <location>
        <begin position="399"/>
        <end position="417"/>
    </location>
</feature>
<dbReference type="Gene3D" id="1.20.1250.20">
    <property type="entry name" value="MFS general substrate transporter like domains"/>
    <property type="match status" value="2"/>
</dbReference>
<evidence type="ECO:0000256" key="7">
    <source>
        <dbReference type="SAM" id="Phobius"/>
    </source>
</evidence>
<keyword evidence="4 7" id="KW-1133">Transmembrane helix</keyword>
<evidence type="ECO:0000256" key="1">
    <source>
        <dbReference type="ARBA" id="ARBA00004141"/>
    </source>
</evidence>
<evidence type="ECO:0000256" key="2">
    <source>
        <dbReference type="ARBA" id="ARBA00022448"/>
    </source>
</evidence>
<feature type="transmembrane region" description="Helical" evidence="7">
    <location>
        <begin position="173"/>
        <end position="192"/>
    </location>
</feature>
<dbReference type="InterPro" id="IPR036259">
    <property type="entry name" value="MFS_trans_sf"/>
</dbReference>
<feature type="compositionally biased region" description="Basic and acidic residues" evidence="6">
    <location>
        <begin position="13"/>
        <end position="25"/>
    </location>
</feature>
<dbReference type="Pfam" id="PF07690">
    <property type="entry name" value="MFS_1"/>
    <property type="match status" value="1"/>
</dbReference>
<feature type="transmembrane region" description="Helical" evidence="7">
    <location>
        <begin position="204"/>
        <end position="222"/>
    </location>
</feature>
<keyword evidence="3 7" id="KW-0812">Transmembrane</keyword>
<feature type="transmembrane region" description="Helical" evidence="7">
    <location>
        <begin position="429"/>
        <end position="453"/>
    </location>
</feature>
<reference evidence="8 9" key="1">
    <citation type="submission" date="2024-02" db="EMBL/GenBank/DDBJ databases">
        <title>A draft genome for the cacao thread blight pathogen Marasmius crinis-equi.</title>
        <authorList>
            <person name="Cohen S.P."/>
            <person name="Baruah I.K."/>
            <person name="Amoako-Attah I."/>
            <person name="Bukari Y."/>
            <person name="Meinhardt L.W."/>
            <person name="Bailey B.A."/>
        </authorList>
    </citation>
    <scope>NUCLEOTIDE SEQUENCE [LARGE SCALE GENOMIC DNA]</scope>
    <source>
        <strain evidence="8 9">GH-76</strain>
    </source>
</reference>
<proteinExistence type="predicted"/>
<feature type="transmembrane region" description="Helical" evidence="7">
    <location>
        <begin position="110"/>
        <end position="128"/>
    </location>
</feature>
<evidence type="ECO:0000256" key="6">
    <source>
        <dbReference type="SAM" id="MobiDB-lite"/>
    </source>
</evidence>
<evidence type="ECO:0000256" key="3">
    <source>
        <dbReference type="ARBA" id="ARBA00022692"/>
    </source>
</evidence>
<evidence type="ECO:0000313" key="9">
    <source>
        <dbReference type="Proteomes" id="UP001465976"/>
    </source>
</evidence>
<keyword evidence="2" id="KW-0813">Transport</keyword>
<dbReference type="PANTHER" id="PTHR43791">
    <property type="entry name" value="PERMEASE-RELATED"/>
    <property type="match status" value="1"/>
</dbReference>
<dbReference type="Proteomes" id="UP001465976">
    <property type="component" value="Unassembled WGS sequence"/>
</dbReference>
<feature type="transmembrane region" description="Helical" evidence="7">
    <location>
        <begin position="338"/>
        <end position="356"/>
    </location>
</feature>
<evidence type="ECO:0000313" key="8">
    <source>
        <dbReference type="EMBL" id="KAL0579489.1"/>
    </source>
</evidence>
<dbReference type="EMBL" id="JBAHYK010000058">
    <property type="protein sequence ID" value="KAL0579489.1"/>
    <property type="molecule type" value="Genomic_DNA"/>
</dbReference>
<accession>A0ABR3FVH8</accession>
<protein>
    <recommendedName>
        <fullName evidence="10">MFS transporter</fullName>
    </recommendedName>
</protein>
<feature type="transmembrane region" description="Helical" evidence="7">
    <location>
        <begin position="140"/>
        <end position="161"/>
    </location>
</feature>
<dbReference type="InterPro" id="IPR011701">
    <property type="entry name" value="MFS"/>
</dbReference>
<feature type="transmembrane region" description="Helical" evidence="7">
    <location>
        <begin position="368"/>
        <end position="387"/>
    </location>
</feature>
<feature type="transmembrane region" description="Helical" evidence="7">
    <location>
        <begin position="310"/>
        <end position="331"/>
    </location>
</feature>
<organism evidence="8 9">
    <name type="scientific">Marasmius crinis-equi</name>
    <dbReference type="NCBI Taxonomy" id="585013"/>
    <lineage>
        <taxon>Eukaryota</taxon>
        <taxon>Fungi</taxon>
        <taxon>Dikarya</taxon>
        <taxon>Basidiomycota</taxon>
        <taxon>Agaricomycotina</taxon>
        <taxon>Agaricomycetes</taxon>
        <taxon>Agaricomycetidae</taxon>
        <taxon>Agaricales</taxon>
        <taxon>Marasmiineae</taxon>
        <taxon>Marasmiaceae</taxon>
        <taxon>Marasmius</taxon>
    </lineage>
</organism>
<evidence type="ECO:0008006" key="10">
    <source>
        <dbReference type="Google" id="ProtNLM"/>
    </source>
</evidence>
<comment type="subcellular location">
    <subcellularLocation>
        <location evidence="1">Membrane</location>
        <topology evidence="1">Multi-pass membrane protein</topology>
    </subcellularLocation>
</comment>
<gene>
    <name evidence="8" type="ORF">V5O48_002531</name>
</gene>
<feature type="region of interest" description="Disordered" evidence="6">
    <location>
        <begin position="1"/>
        <end position="25"/>
    </location>
</feature>
<dbReference type="PANTHER" id="PTHR43791:SF16">
    <property type="entry name" value="TRANSPORTER, PUTATIVE (AFU_ORTHOLOGUE AFUA_3G01840)-RELATED"/>
    <property type="match status" value="1"/>
</dbReference>
<evidence type="ECO:0000256" key="5">
    <source>
        <dbReference type="ARBA" id="ARBA00023136"/>
    </source>
</evidence>
<feature type="transmembrane region" description="Helical" evidence="7">
    <location>
        <begin position="274"/>
        <end position="298"/>
    </location>
</feature>
<keyword evidence="5 7" id="KW-0472">Membrane</keyword>